<dbReference type="PROSITE" id="PS50231">
    <property type="entry name" value="RICIN_B_LECTIN"/>
    <property type="match status" value="1"/>
</dbReference>
<feature type="compositionally biased region" description="Basic and acidic residues" evidence="2">
    <location>
        <begin position="440"/>
        <end position="451"/>
    </location>
</feature>
<gene>
    <name evidence="4" type="ORF">PAMC26577_36445</name>
</gene>
<evidence type="ECO:0000256" key="1">
    <source>
        <dbReference type="ARBA" id="ARBA00022729"/>
    </source>
</evidence>
<dbReference type="InterPro" id="IPR028994">
    <property type="entry name" value="Integrin_alpha_N"/>
</dbReference>
<comment type="caution">
    <text evidence="4">The sequence shown here is derived from an EMBL/GenBank/DDBJ whole genome shotgun (WGS) entry which is preliminary data.</text>
</comment>
<proteinExistence type="predicted"/>
<dbReference type="Gene3D" id="2.40.128.340">
    <property type="match status" value="1"/>
</dbReference>
<dbReference type="Pfam" id="PF13517">
    <property type="entry name" value="FG-GAP_3"/>
    <property type="match status" value="1"/>
</dbReference>
<evidence type="ECO:0000256" key="2">
    <source>
        <dbReference type="SAM" id="MobiDB-lite"/>
    </source>
</evidence>
<keyword evidence="1 3" id="KW-0732">Signal</keyword>
<dbReference type="InterPro" id="IPR013517">
    <property type="entry name" value="FG-GAP"/>
</dbReference>
<dbReference type="SUPFAM" id="SSF50370">
    <property type="entry name" value="Ricin B-like lectins"/>
    <property type="match status" value="1"/>
</dbReference>
<dbReference type="SUPFAM" id="SSF69318">
    <property type="entry name" value="Integrin alpha N-terminal domain"/>
    <property type="match status" value="1"/>
</dbReference>
<dbReference type="Gene3D" id="3.40.50.10320">
    <property type="entry name" value="LmbE-like"/>
    <property type="match status" value="1"/>
</dbReference>
<evidence type="ECO:0000256" key="3">
    <source>
        <dbReference type="SAM" id="SignalP"/>
    </source>
</evidence>
<dbReference type="EMBL" id="NBTZ01000152">
    <property type="protein sequence ID" value="OTP67670.1"/>
    <property type="molecule type" value="Genomic_DNA"/>
</dbReference>
<evidence type="ECO:0000313" key="5">
    <source>
        <dbReference type="Proteomes" id="UP000195221"/>
    </source>
</evidence>
<name>A0A242M992_CABSO</name>
<dbReference type="AlphaFoldDB" id="A0A242M992"/>
<dbReference type="Proteomes" id="UP000195221">
    <property type="component" value="Unassembled WGS sequence"/>
</dbReference>
<protein>
    <submittedName>
        <fullName evidence="4">Uncharacterized protein</fullName>
    </submittedName>
</protein>
<dbReference type="InterPro" id="IPR035992">
    <property type="entry name" value="Ricin_B-like_lectins"/>
</dbReference>
<reference evidence="4 5" key="1">
    <citation type="submission" date="2017-03" db="EMBL/GenBank/DDBJ databases">
        <title>Genome analysis of strain PAMC 26577.</title>
        <authorList>
            <person name="Oh H.-M."/>
            <person name="Yang J.-A."/>
        </authorList>
    </citation>
    <scope>NUCLEOTIDE SEQUENCE [LARGE SCALE GENOMIC DNA]</scope>
    <source>
        <strain evidence="4 5">PAMC 26577</strain>
    </source>
</reference>
<evidence type="ECO:0000313" key="4">
    <source>
        <dbReference type="EMBL" id="OTP67670.1"/>
    </source>
</evidence>
<dbReference type="SUPFAM" id="SSF102588">
    <property type="entry name" value="LmbE-like"/>
    <property type="match status" value="1"/>
</dbReference>
<dbReference type="InterPro" id="IPR024078">
    <property type="entry name" value="LmbE-like_dom_sf"/>
</dbReference>
<feature type="region of interest" description="Disordered" evidence="2">
    <location>
        <begin position="432"/>
        <end position="451"/>
    </location>
</feature>
<accession>A0A242M992</accession>
<sequence>MSRSMRRLAVACLSILLWAISALLSPAIAQTSAQPSVPAADCHAGSLITVVAHLDDDLLFVNPGISDKLAAGWCVTTVHLIGGANGANFDYVKLREKGTRLAYARMAGVADDWIESTVDFAGKPVHQMLLRQQPRVKLLEVRLPGGGVRGGRVPLGLLWDKGESIDTYPLNADGSNTIKYDRAALIATVRAMLAPATEIYTLNPDTVPFIEHPDHIYAARITRIAAQGLGRDIPIGYHVTYPTGGLPKNLDAADTQKKRDDVASYFAIDGDDNGGHVFGEYQWDGNWVARRYWTRAHASDPGPDFQPRSMQIVNEYSSQCVTSAGLGAAPTLAACTGAKTQDWHWQQVSAAPGTKNTAQLVDETTRQCVAERSGTLIEEACAPPDSADAAQKWTPWDFGYVYTPLGHCLAGRNGALAAGSCSALTTESRWAPSAQTQWTDNREEGGLFGDVRGDNIDDAASAATGERRSSVVYVQRRKDGPGFNVWVADMSRLETAEPWYLNAIPFDAHATAPTCSTDRLCFDSVRFLLGDFDGDGRDDLMVISPRNGGTAFWLMRSTGTRFEAPKLWYQTGTAWTPANAQQYVAGNFTGSGRADVMIAHKRGDGGLNLWVLASVGKNGRAPALWMQAHGLSTNTRFLPMHTAGSPRTGLVAIENMNGAMAITQLTSSGSAFAGTLRGNTYPQFSSAMTKVTAGDINGDGTDDLVMLQPRGDGPDIDVWTLKGGGTPVLAGTLKEASYADALPHIVQRERRSTLVLFKRANAKLGPFYYTGGAPMLIGYDFDSALKLGPAQIWSEMPGLFSESLWLRNLQ</sequence>
<feature type="signal peptide" evidence="3">
    <location>
        <begin position="1"/>
        <end position="29"/>
    </location>
</feature>
<dbReference type="PANTHER" id="PTHR46580">
    <property type="entry name" value="SENSOR KINASE-RELATED"/>
    <property type="match status" value="1"/>
</dbReference>
<organism evidence="4 5">
    <name type="scientific">Caballeronia sordidicola</name>
    <name type="common">Burkholderia sordidicola</name>
    <dbReference type="NCBI Taxonomy" id="196367"/>
    <lineage>
        <taxon>Bacteria</taxon>
        <taxon>Pseudomonadati</taxon>
        <taxon>Pseudomonadota</taxon>
        <taxon>Betaproteobacteria</taxon>
        <taxon>Burkholderiales</taxon>
        <taxon>Burkholderiaceae</taxon>
        <taxon>Caballeronia</taxon>
    </lineage>
</organism>
<feature type="chain" id="PRO_5012918783" evidence="3">
    <location>
        <begin position="30"/>
        <end position="810"/>
    </location>
</feature>